<feature type="chain" id="PRO_5042463373" evidence="4">
    <location>
        <begin position="22"/>
        <end position="230"/>
    </location>
</feature>
<evidence type="ECO:0000256" key="4">
    <source>
        <dbReference type="SAM" id="SignalP"/>
    </source>
</evidence>
<dbReference type="InterPro" id="IPR035940">
    <property type="entry name" value="CAP_sf"/>
</dbReference>
<evidence type="ECO:0000313" key="7">
    <source>
        <dbReference type="RefSeq" id="XP_017886304.1"/>
    </source>
</evidence>
<dbReference type="GeneID" id="108628720"/>
<sequence>MIMKIFLCIGIVPLLAIASIAFDCNEYSCKSNHTLCKYPNPEPSPACGWVFSTGFTDEEKAKILQQHNDLRVYVAAGLEKRGVSGPQPPASNMKTLIWDDGLAEVAQRWANQCEFGHDQCRNDASDGYVGQNSAWSQWFNEAGIRFEQLVQSWYDEVKDFDRNQISQLTGENFGQVAHYTQIVWANTDRIGCGKIEYNMPHSPWTTLYLVCNYGPGGNIIDEPIYEIRQL</sequence>
<dbReference type="InterPro" id="IPR002413">
    <property type="entry name" value="V5_allergen-like"/>
</dbReference>
<feature type="signal peptide" evidence="4">
    <location>
        <begin position="1"/>
        <end position="21"/>
    </location>
</feature>
<dbReference type="InterPro" id="IPR001283">
    <property type="entry name" value="CRISP-related"/>
</dbReference>
<evidence type="ECO:0000259" key="5">
    <source>
        <dbReference type="SMART" id="SM00198"/>
    </source>
</evidence>
<reference evidence="7" key="1">
    <citation type="submission" date="2025-08" db="UniProtKB">
        <authorList>
            <consortium name="RefSeq"/>
        </authorList>
    </citation>
    <scope>IDENTIFICATION</scope>
    <source>
        <tissue evidence="7">Whole body</tissue>
    </source>
</reference>
<dbReference type="InterPro" id="IPR018244">
    <property type="entry name" value="Allrgn_V5/Tpx1_CS"/>
</dbReference>
<evidence type="ECO:0000313" key="6">
    <source>
        <dbReference type="Proteomes" id="UP000694925"/>
    </source>
</evidence>
<feature type="domain" description="SCP" evidence="5">
    <location>
        <begin position="58"/>
        <end position="221"/>
    </location>
</feature>
<dbReference type="KEGG" id="ccal:108628720"/>
<name>A0AAJ7J739_9HYME</name>
<dbReference type="SUPFAM" id="SSF55797">
    <property type="entry name" value="PR-1-like"/>
    <property type="match status" value="1"/>
</dbReference>
<dbReference type="PRINTS" id="PR00837">
    <property type="entry name" value="V5TPXLIKE"/>
</dbReference>
<dbReference type="Proteomes" id="UP000694925">
    <property type="component" value="Unplaced"/>
</dbReference>
<dbReference type="Pfam" id="PF00188">
    <property type="entry name" value="CAP"/>
    <property type="match status" value="1"/>
</dbReference>
<proteinExistence type="predicted"/>
<protein>
    <submittedName>
        <fullName evidence="7">Venom allergen 3-like</fullName>
    </submittedName>
</protein>
<dbReference type="PROSITE" id="PS01010">
    <property type="entry name" value="CRISP_2"/>
    <property type="match status" value="1"/>
</dbReference>
<dbReference type="Gene3D" id="3.40.33.10">
    <property type="entry name" value="CAP"/>
    <property type="match status" value="1"/>
</dbReference>
<dbReference type="AlphaFoldDB" id="A0AAJ7J739"/>
<dbReference type="InterPro" id="IPR014044">
    <property type="entry name" value="CAP_dom"/>
</dbReference>
<keyword evidence="2" id="KW-0964">Secreted</keyword>
<accession>A0AAJ7J739</accession>
<dbReference type="PANTHER" id="PTHR10334">
    <property type="entry name" value="CYSTEINE-RICH SECRETORY PROTEIN-RELATED"/>
    <property type="match status" value="1"/>
</dbReference>
<dbReference type="SMART" id="SM00198">
    <property type="entry name" value="SCP"/>
    <property type="match status" value="1"/>
</dbReference>
<gene>
    <name evidence="7" type="primary">LOC108628720</name>
</gene>
<organism evidence="6 7">
    <name type="scientific">Ceratina calcarata</name>
    <dbReference type="NCBI Taxonomy" id="156304"/>
    <lineage>
        <taxon>Eukaryota</taxon>
        <taxon>Metazoa</taxon>
        <taxon>Ecdysozoa</taxon>
        <taxon>Arthropoda</taxon>
        <taxon>Hexapoda</taxon>
        <taxon>Insecta</taxon>
        <taxon>Pterygota</taxon>
        <taxon>Neoptera</taxon>
        <taxon>Endopterygota</taxon>
        <taxon>Hymenoptera</taxon>
        <taxon>Apocrita</taxon>
        <taxon>Aculeata</taxon>
        <taxon>Apoidea</taxon>
        <taxon>Anthophila</taxon>
        <taxon>Apidae</taxon>
        <taxon>Ceratina</taxon>
        <taxon>Zadontomerus</taxon>
    </lineage>
</organism>
<evidence type="ECO:0000256" key="1">
    <source>
        <dbReference type="ARBA" id="ARBA00004613"/>
    </source>
</evidence>
<comment type="subcellular location">
    <subcellularLocation>
        <location evidence="1">Secreted</location>
    </subcellularLocation>
</comment>
<dbReference type="PRINTS" id="PR00838">
    <property type="entry name" value="V5ALLERGEN"/>
</dbReference>
<dbReference type="CDD" id="cd05380">
    <property type="entry name" value="CAP_euk"/>
    <property type="match status" value="1"/>
</dbReference>
<keyword evidence="6" id="KW-1185">Reference proteome</keyword>
<keyword evidence="3" id="KW-1015">Disulfide bond</keyword>
<keyword evidence="4" id="KW-0732">Signal</keyword>
<dbReference type="GO" id="GO:0005576">
    <property type="term" value="C:extracellular region"/>
    <property type="evidence" value="ECO:0007669"/>
    <property type="project" value="UniProtKB-SubCell"/>
</dbReference>
<dbReference type="RefSeq" id="XP_017886304.1">
    <property type="nucleotide sequence ID" value="XM_018030815.2"/>
</dbReference>
<evidence type="ECO:0000256" key="2">
    <source>
        <dbReference type="ARBA" id="ARBA00022525"/>
    </source>
</evidence>
<evidence type="ECO:0000256" key="3">
    <source>
        <dbReference type="ARBA" id="ARBA00023157"/>
    </source>
</evidence>